<comment type="subcellular location">
    <subcellularLocation>
        <location evidence="1">Nucleus</location>
    </subcellularLocation>
</comment>
<sequence length="163" mass="18932">MCVTALVMGQNCSETLDTNFRQTREEIEVTRLRTLRLENSTKTEYYRTLSNVSLDKQKQFINQNSGSSKNSSKRNSPTWSDREKQAVSYCLVRYNRDINRVSEIIGSKTPDMIKSFYLSNQKKIDMAIAKEELKMREFKEKLNLDELVAHSQPQPVAEIIDLD</sequence>
<name>A0A914E4H9_9BILA</name>
<evidence type="ECO:0000313" key="4">
    <source>
        <dbReference type="WBParaSite" id="ACRNAN_scaffold564.g7842.t1"/>
    </source>
</evidence>
<proteinExistence type="predicted"/>
<reference evidence="4" key="1">
    <citation type="submission" date="2022-11" db="UniProtKB">
        <authorList>
            <consortium name="WormBaseParasite"/>
        </authorList>
    </citation>
    <scope>IDENTIFICATION</scope>
</reference>
<feature type="compositionally biased region" description="Low complexity" evidence="2">
    <location>
        <begin position="62"/>
        <end position="76"/>
    </location>
</feature>
<evidence type="ECO:0000256" key="2">
    <source>
        <dbReference type="SAM" id="MobiDB-lite"/>
    </source>
</evidence>
<dbReference type="SUPFAM" id="SSF46689">
    <property type="entry name" value="Homeodomain-like"/>
    <property type="match status" value="1"/>
</dbReference>
<dbReference type="WBParaSite" id="ACRNAN_scaffold564.g7842.t1">
    <property type="protein sequence ID" value="ACRNAN_scaffold564.g7842.t1"/>
    <property type="gene ID" value="ACRNAN_scaffold564.g7842"/>
</dbReference>
<organism evidence="3 4">
    <name type="scientific">Acrobeloides nanus</name>
    <dbReference type="NCBI Taxonomy" id="290746"/>
    <lineage>
        <taxon>Eukaryota</taxon>
        <taxon>Metazoa</taxon>
        <taxon>Ecdysozoa</taxon>
        <taxon>Nematoda</taxon>
        <taxon>Chromadorea</taxon>
        <taxon>Rhabditida</taxon>
        <taxon>Tylenchina</taxon>
        <taxon>Cephalobomorpha</taxon>
        <taxon>Cephaloboidea</taxon>
        <taxon>Cephalobidae</taxon>
        <taxon>Acrobeloides</taxon>
    </lineage>
</organism>
<accession>A0A914E4H9</accession>
<dbReference type="Proteomes" id="UP000887540">
    <property type="component" value="Unplaced"/>
</dbReference>
<evidence type="ECO:0000313" key="3">
    <source>
        <dbReference type="Proteomes" id="UP000887540"/>
    </source>
</evidence>
<dbReference type="InterPro" id="IPR009057">
    <property type="entry name" value="Homeodomain-like_sf"/>
</dbReference>
<protein>
    <submittedName>
        <fullName evidence="4">SANT domain-containing protein</fullName>
    </submittedName>
</protein>
<dbReference type="GO" id="GO:0005634">
    <property type="term" value="C:nucleus"/>
    <property type="evidence" value="ECO:0007669"/>
    <property type="project" value="UniProtKB-SubCell"/>
</dbReference>
<dbReference type="Gene3D" id="1.20.58.1880">
    <property type="match status" value="1"/>
</dbReference>
<dbReference type="AlphaFoldDB" id="A0A914E4H9"/>
<evidence type="ECO:0000256" key="1">
    <source>
        <dbReference type="ARBA" id="ARBA00004123"/>
    </source>
</evidence>
<keyword evidence="3" id="KW-1185">Reference proteome</keyword>
<feature type="region of interest" description="Disordered" evidence="2">
    <location>
        <begin position="60"/>
        <end position="81"/>
    </location>
</feature>